<feature type="compositionally biased region" description="Polar residues" evidence="1">
    <location>
        <begin position="234"/>
        <end position="243"/>
    </location>
</feature>
<accession>A0A1J1EAT1</accession>
<dbReference type="AlphaFoldDB" id="A0A1J1EAT1"/>
<feature type="region of interest" description="Disordered" evidence="1">
    <location>
        <begin position="228"/>
        <end position="252"/>
    </location>
</feature>
<dbReference type="OrthoDB" id="9814063at2"/>
<proteinExistence type="predicted"/>
<sequence>MKTNKIVKNILSLLTLGLVVFSCNKSTEGTEGTDTDKAIANIKSIVFTKAKNRTTATKAASTPSVSPATPAAPNANVSDAYKALFITKTPAVELDDEFEADIEGDSIIKVIVPFNTKLTSTTPVTLKATITLKEKLGENVYLDGNKLDANANALSFDHAITTKLVHSELKTGVSKTFEISKKEGDKVIAKKSFRVVFIHNTDPSTKSVLDVGTGTNGKLTALVFKPSTDEPNSKIKNTNSSPVSPVKATTAGAGTKDSPYAFTMTKGSDKELEDSWTSKKFKADVLTLPDGAFIDVATAGDFEIGSGNANHTVTDPTTEFTITTTDHGIQFRVVAQDGIKATYYKLTFKDS</sequence>
<feature type="chain" id="PRO_5013334892" description="Lipoprotein" evidence="2">
    <location>
        <begin position="26"/>
        <end position="351"/>
    </location>
</feature>
<organism evidence="3 4">
    <name type="scientific">Ichthyobacterium seriolicida</name>
    <dbReference type="NCBI Taxonomy" id="242600"/>
    <lineage>
        <taxon>Bacteria</taxon>
        <taxon>Pseudomonadati</taxon>
        <taxon>Bacteroidota</taxon>
        <taxon>Flavobacteriia</taxon>
        <taxon>Flavobacteriales</taxon>
        <taxon>Ichthyobacteriaceae</taxon>
        <taxon>Ichthyobacterium</taxon>
    </lineage>
</organism>
<protein>
    <recommendedName>
        <fullName evidence="5">Lipoprotein</fullName>
    </recommendedName>
</protein>
<dbReference type="Proteomes" id="UP000243197">
    <property type="component" value="Chromosome"/>
</dbReference>
<gene>
    <name evidence="3" type="ORF">JBKA6_0611</name>
</gene>
<reference evidence="3 4" key="1">
    <citation type="submission" date="2014-03" db="EMBL/GenBank/DDBJ databases">
        <title>complete genome sequence of Flavobacteriaceae bacterium JBKA-6.</title>
        <authorList>
            <person name="Takano T."/>
            <person name="Nakamura Y."/>
            <person name="Takuma S."/>
            <person name="Yasuike M."/>
            <person name="Matsuyama T."/>
            <person name="Sakai T."/>
            <person name="Fujiwara A."/>
            <person name="Kimoto K."/>
            <person name="Fukuda Y."/>
            <person name="Kondo H."/>
            <person name="Hirono I."/>
            <person name="Nakayasu C."/>
        </authorList>
    </citation>
    <scope>NUCLEOTIDE SEQUENCE [LARGE SCALE GENOMIC DNA]</scope>
    <source>
        <strain evidence="3 4">JBKA-6</strain>
    </source>
</reference>
<evidence type="ECO:0008006" key="5">
    <source>
        <dbReference type="Google" id="ProtNLM"/>
    </source>
</evidence>
<dbReference type="PROSITE" id="PS51257">
    <property type="entry name" value="PROKAR_LIPOPROTEIN"/>
    <property type="match status" value="1"/>
</dbReference>
<evidence type="ECO:0000313" key="4">
    <source>
        <dbReference type="Proteomes" id="UP000243197"/>
    </source>
</evidence>
<name>A0A1J1EAT1_9FLAO</name>
<evidence type="ECO:0000313" key="3">
    <source>
        <dbReference type="EMBL" id="BAV94624.1"/>
    </source>
</evidence>
<evidence type="ECO:0000256" key="1">
    <source>
        <dbReference type="SAM" id="MobiDB-lite"/>
    </source>
</evidence>
<feature type="signal peptide" evidence="2">
    <location>
        <begin position="1"/>
        <end position="25"/>
    </location>
</feature>
<dbReference type="KEGG" id="ise:JBKA6_0611"/>
<keyword evidence="4" id="KW-1185">Reference proteome</keyword>
<dbReference type="RefSeq" id="WP_096685769.1">
    <property type="nucleotide sequence ID" value="NZ_AP014564.1"/>
</dbReference>
<dbReference type="EMBL" id="AP014564">
    <property type="protein sequence ID" value="BAV94624.1"/>
    <property type="molecule type" value="Genomic_DNA"/>
</dbReference>
<evidence type="ECO:0000256" key="2">
    <source>
        <dbReference type="SAM" id="SignalP"/>
    </source>
</evidence>
<keyword evidence="2" id="KW-0732">Signal</keyword>